<dbReference type="InterPro" id="IPR001387">
    <property type="entry name" value="Cro/C1-type_HTH"/>
</dbReference>
<evidence type="ECO:0000313" key="1">
    <source>
        <dbReference type="EMBL" id="QIT19966.1"/>
    </source>
</evidence>
<dbReference type="GO" id="GO:0003677">
    <property type="term" value="F:DNA binding"/>
    <property type="evidence" value="ECO:0007669"/>
    <property type="project" value="InterPro"/>
</dbReference>
<sequence length="163" mass="19141">MKLYVTSRTYLTAYLLYRTRLMYKISLRQMHKYLDLKQSTYGKIETGDLKLTLDNFFLVLSRMGFSLSTYDSFLCKIEETISSAYVNSSNRKDRLLIHNYESENPQEYLAIVDGLEETFTSNIRDFDDLLGPVCVASIDLELADHFEKIDDIWNVFKQQLLRS</sequence>
<evidence type="ECO:0000313" key="2">
    <source>
        <dbReference type="Proteomes" id="UP000501692"/>
    </source>
</evidence>
<proteinExistence type="predicted"/>
<dbReference type="SUPFAM" id="SSF47413">
    <property type="entry name" value="lambda repressor-like DNA-binding domains"/>
    <property type="match status" value="1"/>
</dbReference>
<dbReference type="InterPro" id="IPR010982">
    <property type="entry name" value="Lambda_DNA-bd_dom_sf"/>
</dbReference>
<dbReference type="AlphaFoldDB" id="A0A6H0G056"/>
<dbReference type="RefSeq" id="WP_167564452.1">
    <property type="nucleotide sequence ID" value="NZ_CP049807.1"/>
</dbReference>
<gene>
    <name evidence="1" type="ORF">G8E09_19325</name>
</gene>
<name>A0A6H0G056_ACIPI</name>
<reference evidence="1 2" key="1">
    <citation type="submission" date="2020-03" db="EMBL/GenBank/DDBJ databases">
        <authorList>
            <person name="Zhang L."/>
            <person name="Han X."/>
            <person name="Chen Y."/>
            <person name="Yu Y."/>
        </authorList>
    </citation>
    <scope>NUCLEOTIDE SEQUENCE [LARGE SCALE GENOMIC DNA]</scope>
    <source>
        <strain evidence="1 2">A1254</strain>
        <plasmid evidence="2">pa1254_1</plasmid>
    </source>
</reference>
<protein>
    <submittedName>
        <fullName evidence="1">Helix-turn-helix transcriptional regulator</fullName>
    </submittedName>
</protein>
<keyword evidence="1" id="KW-0614">Plasmid</keyword>
<dbReference type="EMBL" id="CP049807">
    <property type="protein sequence ID" value="QIT19966.1"/>
    <property type="molecule type" value="Genomic_DNA"/>
</dbReference>
<organism evidence="1 2">
    <name type="scientific">Acinetobacter pittii</name>
    <name type="common">Acinetobacter genomosp. 3</name>
    <dbReference type="NCBI Taxonomy" id="48296"/>
    <lineage>
        <taxon>Bacteria</taxon>
        <taxon>Pseudomonadati</taxon>
        <taxon>Pseudomonadota</taxon>
        <taxon>Gammaproteobacteria</taxon>
        <taxon>Moraxellales</taxon>
        <taxon>Moraxellaceae</taxon>
        <taxon>Acinetobacter</taxon>
        <taxon>Acinetobacter calcoaceticus/baumannii complex</taxon>
    </lineage>
</organism>
<dbReference type="Proteomes" id="UP000501692">
    <property type="component" value="Plasmid pA1254_1"/>
</dbReference>
<geneLocation type="plasmid" evidence="2">
    <name>pa1254_1</name>
</geneLocation>
<accession>A0A6H0G056</accession>
<dbReference type="CDD" id="cd00093">
    <property type="entry name" value="HTH_XRE"/>
    <property type="match status" value="1"/>
</dbReference>